<protein>
    <recommendedName>
        <fullName evidence="4">F-box domain-containing protein</fullName>
    </recommendedName>
</protein>
<keyword evidence="3" id="KW-1185">Reference proteome</keyword>
<gene>
    <name evidence="2" type="ORF">SPPG_00891</name>
</gene>
<feature type="compositionally biased region" description="Polar residues" evidence="1">
    <location>
        <begin position="37"/>
        <end position="55"/>
    </location>
</feature>
<dbReference type="RefSeq" id="XP_016611442.1">
    <property type="nucleotide sequence ID" value="XM_016749220.1"/>
</dbReference>
<sequence length="415" mass="45568">MYEDSDYDDRGNRGDWRFPSPPPSPPYEPNCLVATDVTRQVTEDSTGTSVSDQNAPPSPPSSPCSFISHSRCSRRNSDLPLCRLPSPISLTCLIDGMDISDDEPPSNSAHTSSKACWPANMPALCLYTICNYLSLSDLSQFYCTSRTMHNSLSSLRPSILSQRLLQGRHLSADLFAAFISGHSPYSHVARDPQSFGGRSKVYARLRRDQHVVDAFVGALVGCVSMARADGTWTLGRRKAQLDSGGGALVDLWDESVARMDAVRALLLLWPIVDAVKRAAESIVPPSLPQPTSTLDRDPTSPSHSLLLPQTLLNTAHLGLAAFPTDALQLTWYISYHAARQVVSRFQLAGWTSPNYHEGMIGPLLFSGRDKLTDMLGSEDDALVWDCVGEFEKWMAVFGGWCPLRGVLENELLARQ</sequence>
<reference evidence="2 3" key="1">
    <citation type="submission" date="2009-08" db="EMBL/GenBank/DDBJ databases">
        <title>The Genome Sequence of Spizellomyces punctatus strain DAOM BR117.</title>
        <authorList>
            <consortium name="The Broad Institute Genome Sequencing Platform"/>
            <person name="Russ C."/>
            <person name="Cuomo C."/>
            <person name="Shea T."/>
            <person name="Young S.K."/>
            <person name="Zeng Q."/>
            <person name="Koehrsen M."/>
            <person name="Haas B."/>
            <person name="Borodovsky M."/>
            <person name="Guigo R."/>
            <person name="Alvarado L."/>
            <person name="Berlin A."/>
            <person name="Bochicchio J."/>
            <person name="Borenstein D."/>
            <person name="Chapman S."/>
            <person name="Chen Z."/>
            <person name="Engels R."/>
            <person name="Freedman E."/>
            <person name="Gellesch M."/>
            <person name="Goldberg J."/>
            <person name="Griggs A."/>
            <person name="Gujja S."/>
            <person name="Heiman D."/>
            <person name="Hepburn T."/>
            <person name="Howarth C."/>
            <person name="Jen D."/>
            <person name="Larson L."/>
            <person name="Lewis B."/>
            <person name="Mehta T."/>
            <person name="Park D."/>
            <person name="Pearson M."/>
            <person name="Roberts A."/>
            <person name="Saif S."/>
            <person name="Shenoy N."/>
            <person name="Sisk P."/>
            <person name="Stolte C."/>
            <person name="Sykes S."/>
            <person name="Thomson T."/>
            <person name="Walk T."/>
            <person name="White J."/>
            <person name="Yandava C."/>
            <person name="Burger G."/>
            <person name="Gray M.W."/>
            <person name="Holland P.W.H."/>
            <person name="King N."/>
            <person name="Lang F.B.F."/>
            <person name="Roger A.J."/>
            <person name="Ruiz-Trillo I."/>
            <person name="Lander E."/>
            <person name="Nusbaum C."/>
        </authorList>
    </citation>
    <scope>NUCLEOTIDE SEQUENCE [LARGE SCALE GENOMIC DNA]</scope>
    <source>
        <strain evidence="2 3">DAOM BR117</strain>
    </source>
</reference>
<dbReference type="Proteomes" id="UP000053201">
    <property type="component" value="Unassembled WGS sequence"/>
</dbReference>
<dbReference type="InParanoid" id="A0A0L0HQQ8"/>
<evidence type="ECO:0008006" key="4">
    <source>
        <dbReference type="Google" id="ProtNLM"/>
    </source>
</evidence>
<proteinExistence type="predicted"/>
<organism evidence="2 3">
    <name type="scientific">Spizellomyces punctatus (strain DAOM BR117)</name>
    <dbReference type="NCBI Taxonomy" id="645134"/>
    <lineage>
        <taxon>Eukaryota</taxon>
        <taxon>Fungi</taxon>
        <taxon>Fungi incertae sedis</taxon>
        <taxon>Chytridiomycota</taxon>
        <taxon>Chytridiomycota incertae sedis</taxon>
        <taxon>Chytridiomycetes</taxon>
        <taxon>Spizellomycetales</taxon>
        <taxon>Spizellomycetaceae</taxon>
        <taxon>Spizellomyces</taxon>
    </lineage>
</organism>
<evidence type="ECO:0000313" key="2">
    <source>
        <dbReference type="EMBL" id="KND03403.1"/>
    </source>
</evidence>
<dbReference type="VEuPathDB" id="FungiDB:SPPG_00891"/>
<evidence type="ECO:0000256" key="1">
    <source>
        <dbReference type="SAM" id="MobiDB-lite"/>
    </source>
</evidence>
<feature type="compositionally biased region" description="Pro residues" evidence="1">
    <location>
        <begin position="19"/>
        <end position="28"/>
    </location>
</feature>
<name>A0A0L0HQQ8_SPIPD</name>
<dbReference type="AlphaFoldDB" id="A0A0L0HQQ8"/>
<dbReference type="OrthoDB" id="10308611at2759"/>
<dbReference type="GeneID" id="27684592"/>
<accession>A0A0L0HQQ8</accession>
<evidence type="ECO:0000313" key="3">
    <source>
        <dbReference type="Proteomes" id="UP000053201"/>
    </source>
</evidence>
<dbReference type="EMBL" id="KQ257451">
    <property type="protein sequence ID" value="KND03403.1"/>
    <property type="molecule type" value="Genomic_DNA"/>
</dbReference>
<feature type="region of interest" description="Disordered" evidence="1">
    <location>
        <begin position="1"/>
        <end position="63"/>
    </location>
</feature>